<accession>A0ABS6XZ96</accession>
<name>A0ABS6XZ96_9FLAO</name>
<evidence type="ECO:0000313" key="1">
    <source>
        <dbReference type="EMBL" id="MBW4362001.1"/>
    </source>
</evidence>
<dbReference type="RefSeq" id="WP_219318490.1">
    <property type="nucleotide sequence ID" value="NZ_JAHWYN010000016.1"/>
</dbReference>
<dbReference type="Proteomes" id="UP000812031">
    <property type="component" value="Unassembled WGS sequence"/>
</dbReference>
<proteinExistence type="predicted"/>
<evidence type="ECO:0008006" key="3">
    <source>
        <dbReference type="Google" id="ProtNLM"/>
    </source>
</evidence>
<comment type="caution">
    <text evidence="1">The sequence shown here is derived from an EMBL/GenBank/DDBJ whole genome shotgun (WGS) entry which is preliminary data.</text>
</comment>
<gene>
    <name evidence="1" type="ORF">KZH69_16040</name>
</gene>
<protein>
    <recommendedName>
        <fullName evidence="3">Bacteriocin-type signal sequence-containing protein</fullName>
    </recommendedName>
</protein>
<keyword evidence="2" id="KW-1185">Reference proteome</keyword>
<reference evidence="1 2" key="1">
    <citation type="submission" date="2021-07" db="EMBL/GenBank/DDBJ databases">
        <title>Flavobacterium sp. nov. isolated from sediment on the Taihu Lake.</title>
        <authorList>
            <person name="Qu J.-H."/>
        </authorList>
    </citation>
    <scope>NUCLEOTIDE SEQUENCE [LARGE SCALE GENOMIC DNA]</scope>
    <source>
        <strain evidence="1 2">NAS39</strain>
    </source>
</reference>
<evidence type="ECO:0000313" key="2">
    <source>
        <dbReference type="Proteomes" id="UP000812031"/>
    </source>
</evidence>
<dbReference type="EMBL" id="JAHWYN010000016">
    <property type="protein sequence ID" value="MBW4362001.1"/>
    <property type="molecule type" value="Genomic_DNA"/>
</dbReference>
<organism evidence="1 2">
    <name type="scientific">Flavobacterium taihuense</name>
    <dbReference type="NCBI Taxonomy" id="2857508"/>
    <lineage>
        <taxon>Bacteria</taxon>
        <taxon>Pseudomonadati</taxon>
        <taxon>Bacteroidota</taxon>
        <taxon>Flavobacteriia</taxon>
        <taxon>Flavobacteriales</taxon>
        <taxon>Flavobacteriaceae</taxon>
        <taxon>Flavobacterium</taxon>
    </lineage>
</organism>
<sequence>MKKDLLSKVKGAILSKEEAKTISGGYNGSFIDGSPCSFIVCGSYSNQGAKVATPAGCTPRNLYYYKPNPSLYCVGV</sequence>